<comment type="subcellular location">
    <subcellularLocation>
        <location evidence="1">Nucleus</location>
    </subcellularLocation>
</comment>
<dbReference type="InterPro" id="IPR056511">
    <property type="entry name" value="IDM1_C"/>
</dbReference>
<dbReference type="Pfam" id="PF22970">
    <property type="entry name" value="DUF7028"/>
    <property type="match status" value="1"/>
</dbReference>
<accession>A0A804P833</accession>
<dbReference type="InterPro" id="IPR011011">
    <property type="entry name" value="Znf_FYVE_PHD"/>
</dbReference>
<feature type="compositionally biased region" description="Polar residues" evidence="7">
    <location>
        <begin position="420"/>
        <end position="430"/>
    </location>
</feature>
<dbReference type="InterPro" id="IPR054292">
    <property type="entry name" value="DUF7028"/>
</dbReference>
<feature type="region of interest" description="Disordered" evidence="7">
    <location>
        <begin position="301"/>
        <end position="327"/>
    </location>
</feature>
<feature type="compositionally biased region" description="Basic residues" evidence="7">
    <location>
        <begin position="633"/>
        <end position="643"/>
    </location>
</feature>
<feature type="region of interest" description="Disordered" evidence="7">
    <location>
        <begin position="539"/>
        <end position="582"/>
    </location>
</feature>
<feature type="domain" description="PHD-type" evidence="8">
    <location>
        <begin position="1006"/>
        <end position="1051"/>
    </location>
</feature>
<gene>
    <name evidence="9" type="primary">LOC103625887</name>
</gene>
<feature type="compositionally biased region" description="Polar residues" evidence="7">
    <location>
        <begin position="233"/>
        <end position="253"/>
    </location>
</feature>
<dbReference type="Pfam" id="PF00628">
    <property type="entry name" value="PHD"/>
    <property type="match status" value="1"/>
</dbReference>
<dbReference type="EnsemblPlants" id="Zm00001eb214970_T001">
    <property type="protein sequence ID" value="Zm00001eb214970_P001"/>
    <property type="gene ID" value="Zm00001eb214970"/>
</dbReference>
<name>A0A804P833_MAIZE</name>
<organism evidence="9 10">
    <name type="scientific">Zea mays</name>
    <name type="common">Maize</name>
    <dbReference type="NCBI Taxonomy" id="4577"/>
    <lineage>
        <taxon>Eukaryota</taxon>
        <taxon>Viridiplantae</taxon>
        <taxon>Streptophyta</taxon>
        <taxon>Embryophyta</taxon>
        <taxon>Tracheophyta</taxon>
        <taxon>Spermatophyta</taxon>
        <taxon>Magnoliopsida</taxon>
        <taxon>Liliopsida</taxon>
        <taxon>Poales</taxon>
        <taxon>Poaceae</taxon>
        <taxon>PACMAD clade</taxon>
        <taxon>Panicoideae</taxon>
        <taxon>Andropogonodae</taxon>
        <taxon>Andropogoneae</taxon>
        <taxon>Tripsacinae</taxon>
        <taxon>Zea</taxon>
    </lineage>
</organism>
<dbReference type="PANTHER" id="PTHR46309">
    <property type="entry name" value="PHD FINGER PROTEIN 12"/>
    <property type="match status" value="1"/>
</dbReference>
<feature type="region of interest" description="Disordered" evidence="7">
    <location>
        <begin position="596"/>
        <end position="700"/>
    </location>
</feature>
<feature type="compositionally biased region" description="Basic and acidic residues" evidence="7">
    <location>
        <begin position="305"/>
        <end position="321"/>
    </location>
</feature>
<keyword evidence="10" id="KW-1185">Reference proteome</keyword>
<dbReference type="PANTHER" id="PTHR46309:SF1">
    <property type="entry name" value="PHD FINGER PROTEIN 12"/>
    <property type="match status" value="1"/>
</dbReference>
<dbReference type="Gene3D" id="3.30.40.10">
    <property type="entry name" value="Zinc/RING finger domain, C3HC4 (zinc finger)"/>
    <property type="match status" value="1"/>
</dbReference>
<feature type="region of interest" description="Disordered" evidence="7">
    <location>
        <begin position="1"/>
        <end position="80"/>
    </location>
</feature>
<dbReference type="SMART" id="SM00249">
    <property type="entry name" value="PHD"/>
    <property type="match status" value="2"/>
</dbReference>
<dbReference type="Gramene" id="Zm00001eb214970_T001">
    <property type="protein sequence ID" value="Zm00001eb214970_P001"/>
    <property type="gene ID" value="Zm00001eb214970"/>
</dbReference>
<feature type="compositionally biased region" description="Low complexity" evidence="7">
    <location>
        <begin position="602"/>
        <end position="619"/>
    </location>
</feature>
<feature type="compositionally biased region" description="Basic and acidic residues" evidence="7">
    <location>
        <begin position="63"/>
        <end position="80"/>
    </location>
</feature>
<feature type="region of interest" description="Disordered" evidence="7">
    <location>
        <begin position="407"/>
        <end position="465"/>
    </location>
</feature>
<feature type="compositionally biased region" description="Basic and acidic residues" evidence="7">
    <location>
        <begin position="432"/>
        <end position="461"/>
    </location>
</feature>
<keyword evidence="2" id="KW-0479">Metal-binding</keyword>
<dbReference type="InterPro" id="IPR013083">
    <property type="entry name" value="Znf_RING/FYVE/PHD"/>
</dbReference>
<reference evidence="9" key="2">
    <citation type="submission" date="2019-07" db="EMBL/GenBank/DDBJ databases">
        <authorList>
            <person name="Seetharam A."/>
            <person name="Woodhouse M."/>
            <person name="Cannon E."/>
        </authorList>
    </citation>
    <scope>NUCLEOTIDE SEQUENCE [LARGE SCALE GENOMIC DNA]</scope>
    <source>
        <strain evidence="9">cv. B73</strain>
    </source>
</reference>
<keyword evidence="5" id="KW-0539">Nucleus</keyword>
<dbReference type="PROSITE" id="PS01359">
    <property type="entry name" value="ZF_PHD_1"/>
    <property type="match status" value="1"/>
</dbReference>
<dbReference type="Pfam" id="PF23209">
    <property type="entry name" value="IDM1_C"/>
    <property type="match status" value="1"/>
</dbReference>
<dbReference type="InterPro" id="IPR019786">
    <property type="entry name" value="Zinc_finger_PHD-type_CS"/>
</dbReference>
<dbReference type="Proteomes" id="UP000007305">
    <property type="component" value="Chromosome 5"/>
</dbReference>
<evidence type="ECO:0000256" key="2">
    <source>
        <dbReference type="ARBA" id="ARBA00022723"/>
    </source>
</evidence>
<dbReference type="Pfam" id="PF16135">
    <property type="entry name" value="TDBD"/>
    <property type="match status" value="1"/>
</dbReference>
<feature type="region of interest" description="Disordered" evidence="7">
    <location>
        <begin position="792"/>
        <end position="819"/>
    </location>
</feature>
<evidence type="ECO:0000313" key="9">
    <source>
        <dbReference type="EnsemblPlants" id="Zm00001eb214970_P001"/>
    </source>
</evidence>
<dbReference type="GO" id="GO:0008270">
    <property type="term" value="F:zinc ion binding"/>
    <property type="evidence" value="ECO:0007669"/>
    <property type="project" value="UniProtKB-KW"/>
</dbReference>
<keyword evidence="11" id="KW-1267">Proteomics identification</keyword>
<keyword evidence="4" id="KW-0862">Zinc</keyword>
<dbReference type="OrthoDB" id="429143at2759"/>
<keyword evidence="3 6" id="KW-0863">Zinc-finger</keyword>
<evidence type="ECO:0000256" key="7">
    <source>
        <dbReference type="SAM" id="MobiDB-lite"/>
    </source>
</evidence>
<evidence type="ECO:0000256" key="1">
    <source>
        <dbReference type="ARBA" id="ARBA00004123"/>
    </source>
</evidence>
<sequence length="1298" mass="142244">MPDNTGLEIGLKGSKGAPMPGTEGRVAKDLKKAPASLEESNASRDEDPGGGPALTGKKRKDRRGSADDNRNVTRRVLRSDAMKLRAEAEAPCGAGVEVSKTDSLERKHCDTTVEAEACKSSVLMEVACNGGEANGLVNLDASDVSEESTRCSDNNMGMPGVPATDFSQDGGLAQGSIAESDDKTVKSDEVSAVTHSEQNDSQAGINSYNADEAQDNKVRHGPCQDEVIDSAITNGANTSTDLTKTSPTSGSESVKQDDSKQENNLVHTEGVILHSGDPKVENHSQIEDTCTETEISLTGNGRCAADNHTDRTGYTKQEERGSPVNETNDISAHDIVFTRRGRKSCEAKQGTCEEESRFEKRVTRSATVRQREVSGSLCKTTTNETALGSRGRKGDIIAHYTRKVSSAVSPKGHHAELGECNTSMENQTVKQKVVDRRDSGATKNDNDANDTKNKESEKTEINLKTQPPVGSVSIVNKTTVGAVSVVGQSISGSAITERNDTDHTDSDGVKYENMTLVQKLLLSVGAKIVASKKRVLEAGPDKTTGRSPIALPSMKKTRNTSSDPEIDQPDKSSGEKLIGNNCDLGNKRVLRERQHQNQTYLSSRSSNQSNQNAIKQTQDQSDDDDISSDTSYRRTRSGRRRGAARLAVPKQEDSSDSEEVVVVKKNRRKRKKSVHKHRAGSKLKHTSGSPPKTGRLGRPPLVKSECGCLPLQPGKGKMNVPEGTGALREEKQKISDQIKAMLLDAGWTIDLRPRNGRNYMDSVYIHPSGKGSYWSVTKAYYVFRADMESEQKESSKDHILSKKSVGSPGKRQVSSSSGCTLTDDILSKLKRVVVNKRTTKVEIQRLRQKKEKKNTTNSTRLHLGNERKKRGGCALLVRGSNKESGSTTDGFVPYEWKRTIFSWLIDLNVLSVNTKLNCLDESHSKVLLEGFVTRDGINCSCCSEVISVPEFVTHAGSEVNKPYRNILVDGLDIDLLHCLINAWNMQSDAERQDFFPVSIEGDDPNDDTCGICGDGGNLICCDGCPSTFHMSCLGLEALPTDYWCCSNCSCKFCHEHSSDDAEDTADVDSSLHTCSQCEEQYHGACSPDIDSIATNLSSQTGNLFCQQSCRLLFEELQNLLAVKKDLEPEYSCRVVQRIHEEVPEEVLALDKRVECNSKIAVALSLMDECFLPIVDQRTGINLIRNVVYNCGSNFARLDFRGFYIIILERGDEIIAAASVRIHGTKLAEMPFIGTRNMYRRQGMCRRLVDGIEMRAPYMVEPTVEHIFKGVCSYETSIAVLSLHLTLMMTIVDPQLSQY</sequence>
<dbReference type="GO" id="GO:0003714">
    <property type="term" value="F:transcription corepressor activity"/>
    <property type="evidence" value="ECO:0007669"/>
    <property type="project" value="InterPro"/>
</dbReference>
<feature type="region of interest" description="Disordered" evidence="7">
    <location>
        <begin position="147"/>
        <end position="206"/>
    </location>
</feature>
<feature type="region of interest" description="Disordered" evidence="7">
    <location>
        <begin position="233"/>
        <end position="263"/>
    </location>
</feature>
<dbReference type="SUPFAM" id="SSF57903">
    <property type="entry name" value="FYVE/PHD zinc finger"/>
    <property type="match status" value="1"/>
</dbReference>
<evidence type="ECO:0000259" key="8">
    <source>
        <dbReference type="PROSITE" id="PS50016"/>
    </source>
</evidence>
<dbReference type="InterPro" id="IPR001965">
    <property type="entry name" value="Znf_PHD"/>
</dbReference>
<evidence type="ECO:0000256" key="6">
    <source>
        <dbReference type="PROSITE-ProRule" id="PRU00146"/>
    </source>
</evidence>
<dbReference type="InterPro" id="IPR042163">
    <property type="entry name" value="PHF12"/>
</dbReference>
<dbReference type="InterPro" id="IPR019787">
    <property type="entry name" value="Znf_PHD-finger"/>
</dbReference>
<dbReference type="PROSITE" id="PS50016">
    <property type="entry name" value="ZF_PHD_2"/>
    <property type="match status" value="1"/>
</dbReference>
<dbReference type="InterPro" id="IPR032308">
    <property type="entry name" value="TDBD"/>
</dbReference>
<evidence type="ECO:0000256" key="4">
    <source>
        <dbReference type="ARBA" id="ARBA00022833"/>
    </source>
</evidence>
<feature type="compositionally biased region" description="Basic and acidic residues" evidence="7">
    <location>
        <begin position="180"/>
        <end position="189"/>
    </location>
</feature>
<feature type="compositionally biased region" description="Polar residues" evidence="7">
    <location>
        <begin position="193"/>
        <end position="206"/>
    </location>
</feature>
<evidence type="ECO:0000256" key="5">
    <source>
        <dbReference type="ARBA" id="ARBA00023242"/>
    </source>
</evidence>
<protein>
    <recommendedName>
        <fullName evidence="8">PHD-type domain-containing protein</fullName>
    </recommendedName>
</protein>
<reference evidence="10" key="1">
    <citation type="journal article" date="2009" name="Science">
        <title>The B73 maize genome: complexity, diversity, and dynamics.</title>
        <authorList>
            <person name="Schnable P.S."/>
            <person name="Ware D."/>
            <person name="Fulton R.S."/>
            <person name="Stein J.C."/>
            <person name="Wei F."/>
            <person name="Pasternak S."/>
            <person name="Liang C."/>
            <person name="Zhang J."/>
            <person name="Fulton L."/>
            <person name="Graves T.A."/>
            <person name="Minx P."/>
            <person name="Reily A.D."/>
            <person name="Courtney L."/>
            <person name="Kruchowski S.S."/>
            <person name="Tomlinson C."/>
            <person name="Strong C."/>
            <person name="Delehaunty K."/>
            <person name="Fronick C."/>
            <person name="Courtney B."/>
            <person name="Rock S.M."/>
            <person name="Belter E."/>
            <person name="Du F."/>
            <person name="Kim K."/>
            <person name="Abbott R.M."/>
            <person name="Cotton M."/>
            <person name="Levy A."/>
            <person name="Marchetto P."/>
            <person name="Ochoa K."/>
            <person name="Jackson S.M."/>
            <person name="Gillam B."/>
            <person name="Chen W."/>
            <person name="Yan L."/>
            <person name="Higginbotham J."/>
            <person name="Cardenas M."/>
            <person name="Waligorski J."/>
            <person name="Applebaum E."/>
            <person name="Phelps L."/>
            <person name="Falcone J."/>
            <person name="Kanchi K."/>
            <person name="Thane T."/>
            <person name="Scimone A."/>
            <person name="Thane N."/>
            <person name="Henke J."/>
            <person name="Wang T."/>
            <person name="Ruppert J."/>
            <person name="Shah N."/>
            <person name="Rotter K."/>
            <person name="Hodges J."/>
            <person name="Ingenthron E."/>
            <person name="Cordes M."/>
            <person name="Kohlberg S."/>
            <person name="Sgro J."/>
            <person name="Delgado B."/>
            <person name="Mead K."/>
            <person name="Chinwalla A."/>
            <person name="Leonard S."/>
            <person name="Crouse K."/>
            <person name="Collura K."/>
            <person name="Kudrna D."/>
            <person name="Currie J."/>
            <person name="He R."/>
            <person name="Angelova A."/>
            <person name="Rajasekar S."/>
            <person name="Mueller T."/>
            <person name="Lomeli R."/>
            <person name="Scara G."/>
            <person name="Ko A."/>
            <person name="Delaney K."/>
            <person name="Wissotski M."/>
            <person name="Lopez G."/>
            <person name="Campos D."/>
            <person name="Braidotti M."/>
            <person name="Ashley E."/>
            <person name="Golser W."/>
            <person name="Kim H."/>
            <person name="Lee S."/>
            <person name="Lin J."/>
            <person name="Dujmic Z."/>
            <person name="Kim W."/>
            <person name="Talag J."/>
            <person name="Zuccolo A."/>
            <person name="Fan C."/>
            <person name="Sebastian A."/>
            <person name="Kramer M."/>
            <person name="Spiegel L."/>
            <person name="Nascimento L."/>
            <person name="Zutavern T."/>
            <person name="Miller B."/>
            <person name="Ambroise C."/>
            <person name="Muller S."/>
            <person name="Spooner W."/>
            <person name="Narechania A."/>
            <person name="Ren L."/>
            <person name="Wei S."/>
            <person name="Kumari S."/>
            <person name="Faga B."/>
            <person name="Levy M.J."/>
            <person name="McMahan L."/>
            <person name="Van Buren P."/>
            <person name="Vaughn M.W."/>
            <person name="Ying K."/>
            <person name="Yeh C.-T."/>
            <person name="Emrich S.J."/>
            <person name="Jia Y."/>
            <person name="Kalyanaraman A."/>
            <person name="Hsia A.-P."/>
            <person name="Barbazuk W.B."/>
            <person name="Baucom R.S."/>
            <person name="Brutnell T.P."/>
            <person name="Carpita N.C."/>
            <person name="Chaparro C."/>
            <person name="Chia J.-M."/>
            <person name="Deragon J.-M."/>
            <person name="Estill J.C."/>
            <person name="Fu Y."/>
            <person name="Jeddeloh J.A."/>
            <person name="Han Y."/>
            <person name="Lee H."/>
            <person name="Li P."/>
            <person name="Lisch D.R."/>
            <person name="Liu S."/>
            <person name="Liu Z."/>
            <person name="Nagel D.H."/>
            <person name="McCann M.C."/>
            <person name="SanMiguel P."/>
            <person name="Myers A.M."/>
            <person name="Nettleton D."/>
            <person name="Nguyen J."/>
            <person name="Penning B.W."/>
            <person name="Ponnala L."/>
            <person name="Schneider K.L."/>
            <person name="Schwartz D.C."/>
            <person name="Sharma A."/>
            <person name="Soderlund C."/>
            <person name="Springer N.M."/>
            <person name="Sun Q."/>
            <person name="Wang H."/>
            <person name="Waterman M."/>
            <person name="Westerman R."/>
            <person name="Wolfgruber T.K."/>
            <person name="Yang L."/>
            <person name="Yu Y."/>
            <person name="Zhang L."/>
            <person name="Zhou S."/>
            <person name="Zhu Q."/>
            <person name="Bennetzen J.L."/>
            <person name="Dawe R.K."/>
            <person name="Jiang J."/>
            <person name="Jiang N."/>
            <person name="Presting G.G."/>
            <person name="Wessler S.R."/>
            <person name="Aluru S."/>
            <person name="Martienssen R.A."/>
            <person name="Clifton S.W."/>
            <person name="McCombie W.R."/>
            <person name="Wing R.A."/>
            <person name="Wilson R.K."/>
        </authorList>
    </citation>
    <scope>NUCLEOTIDE SEQUENCE [LARGE SCALE GENOMIC DNA]</scope>
    <source>
        <strain evidence="10">cv. B73</strain>
    </source>
</reference>
<evidence type="ECO:0000313" key="10">
    <source>
        <dbReference type="Proteomes" id="UP000007305"/>
    </source>
</evidence>
<evidence type="ECO:0000256" key="3">
    <source>
        <dbReference type="ARBA" id="ARBA00022771"/>
    </source>
</evidence>
<feature type="compositionally biased region" description="Basic residues" evidence="7">
    <location>
        <begin position="664"/>
        <end position="685"/>
    </location>
</feature>
<evidence type="ECO:0007829" key="11">
    <source>
        <dbReference type="PeptideAtlas" id="A0A804P833"/>
    </source>
</evidence>
<dbReference type="GO" id="GO:0005634">
    <property type="term" value="C:nucleus"/>
    <property type="evidence" value="ECO:0007669"/>
    <property type="project" value="UniProtKB-SubCell"/>
</dbReference>
<reference evidence="9" key="3">
    <citation type="submission" date="2021-05" db="UniProtKB">
        <authorList>
            <consortium name="EnsemblPlants"/>
        </authorList>
    </citation>
    <scope>IDENTIFICATION</scope>
    <source>
        <strain evidence="9">cv. B73</strain>
    </source>
</reference>
<proteinExistence type="evidence at protein level"/>